<evidence type="ECO:0000313" key="4">
    <source>
        <dbReference type="Proteomes" id="UP000600449"/>
    </source>
</evidence>
<accession>A0A917Q9X1</accession>
<organism evidence="3 4">
    <name type="scientific">Salinarimonas ramus</name>
    <dbReference type="NCBI Taxonomy" id="690164"/>
    <lineage>
        <taxon>Bacteria</taxon>
        <taxon>Pseudomonadati</taxon>
        <taxon>Pseudomonadota</taxon>
        <taxon>Alphaproteobacteria</taxon>
        <taxon>Hyphomicrobiales</taxon>
        <taxon>Salinarimonadaceae</taxon>
        <taxon>Salinarimonas</taxon>
    </lineage>
</organism>
<dbReference type="Proteomes" id="UP000600449">
    <property type="component" value="Unassembled WGS sequence"/>
</dbReference>
<protein>
    <submittedName>
        <fullName evidence="3">Uncharacterized protein</fullName>
    </submittedName>
</protein>
<keyword evidence="2" id="KW-0812">Transmembrane</keyword>
<gene>
    <name evidence="3" type="ORF">GCM10011322_22310</name>
</gene>
<evidence type="ECO:0000256" key="2">
    <source>
        <dbReference type="SAM" id="Phobius"/>
    </source>
</evidence>
<keyword evidence="2" id="KW-1133">Transmembrane helix</keyword>
<keyword evidence="2" id="KW-0472">Membrane</keyword>
<dbReference type="EMBL" id="BMMF01000006">
    <property type="protein sequence ID" value="GGK35067.1"/>
    <property type="molecule type" value="Genomic_DNA"/>
</dbReference>
<dbReference type="AlphaFoldDB" id="A0A917Q9X1"/>
<keyword evidence="4" id="KW-1185">Reference proteome</keyword>
<comment type="caution">
    <text evidence="3">The sequence shown here is derived from an EMBL/GenBank/DDBJ whole genome shotgun (WGS) entry which is preliminary data.</text>
</comment>
<sequence>MRALMKQPLIRLFVTNGILGIGFGLAIAATLVAVDFRGVATLALTDPDGFVAVILLAFGLSVTCGGAAIATAVMLLPWEDEEDGDGPRGGSGGGGGGNERFDTTALRPIPVRVQARGRHGVPRIPRDG</sequence>
<feature type="transmembrane region" description="Helical" evidence="2">
    <location>
        <begin position="12"/>
        <end position="34"/>
    </location>
</feature>
<name>A0A917Q9X1_9HYPH</name>
<evidence type="ECO:0000256" key="1">
    <source>
        <dbReference type="SAM" id="MobiDB-lite"/>
    </source>
</evidence>
<reference evidence="3 4" key="1">
    <citation type="journal article" date="2014" name="Int. J. Syst. Evol. Microbiol.">
        <title>Complete genome sequence of Corynebacterium casei LMG S-19264T (=DSM 44701T), isolated from a smear-ripened cheese.</title>
        <authorList>
            <consortium name="US DOE Joint Genome Institute (JGI-PGF)"/>
            <person name="Walter F."/>
            <person name="Albersmeier A."/>
            <person name="Kalinowski J."/>
            <person name="Ruckert C."/>
        </authorList>
    </citation>
    <scope>NUCLEOTIDE SEQUENCE [LARGE SCALE GENOMIC DNA]</scope>
    <source>
        <strain evidence="3 4">CGMCC 1.9161</strain>
    </source>
</reference>
<feature type="transmembrane region" description="Helical" evidence="2">
    <location>
        <begin position="54"/>
        <end position="78"/>
    </location>
</feature>
<feature type="region of interest" description="Disordered" evidence="1">
    <location>
        <begin position="80"/>
        <end position="109"/>
    </location>
</feature>
<feature type="compositionally biased region" description="Gly residues" evidence="1">
    <location>
        <begin position="87"/>
        <end position="98"/>
    </location>
</feature>
<dbReference type="RefSeq" id="WP_188912824.1">
    <property type="nucleotide sequence ID" value="NZ_BMMF01000006.1"/>
</dbReference>
<evidence type="ECO:0000313" key="3">
    <source>
        <dbReference type="EMBL" id="GGK35067.1"/>
    </source>
</evidence>
<proteinExistence type="predicted"/>